<evidence type="ECO:0000256" key="1">
    <source>
        <dbReference type="SAM" id="SignalP"/>
    </source>
</evidence>
<name>A0A956NC97_UNCEI</name>
<keyword evidence="1" id="KW-0732">Signal</keyword>
<dbReference type="AlphaFoldDB" id="A0A956NC97"/>
<feature type="chain" id="PRO_5036754624" description="Peptidase C-terminal archaeal/bacterial domain-containing protein" evidence="1">
    <location>
        <begin position="21"/>
        <end position="183"/>
    </location>
</feature>
<organism evidence="2 3">
    <name type="scientific">Eiseniibacteriota bacterium</name>
    <dbReference type="NCBI Taxonomy" id="2212470"/>
    <lineage>
        <taxon>Bacteria</taxon>
        <taxon>Candidatus Eiseniibacteriota</taxon>
    </lineage>
</organism>
<comment type="caution">
    <text evidence="2">The sequence shown here is derived from an EMBL/GenBank/DDBJ whole genome shotgun (WGS) entry which is preliminary data.</text>
</comment>
<feature type="signal peptide" evidence="1">
    <location>
        <begin position="1"/>
        <end position="20"/>
    </location>
</feature>
<protein>
    <recommendedName>
        <fullName evidence="4">Peptidase C-terminal archaeal/bacterial domain-containing protein</fullName>
    </recommendedName>
</protein>
<accession>A0A956NC97</accession>
<evidence type="ECO:0000313" key="3">
    <source>
        <dbReference type="Proteomes" id="UP000739538"/>
    </source>
</evidence>
<evidence type="ECO:0000313" key="2">
    <source>
        <dbReference type="EMBL" id="MCA9756519.1"/>
    </source>
</evidence>
<reference evidence="2" key="1">
    <citation type="submission" date="2020-04" db="EMBL/GenBank/DDBJ databases">
        <authorList>
            <person name="Zhang T."/>
        </authorList>
    </citation>
    <scope>NUCLEOTIDE SEQUENCE</scope>
    <source>
        <strain evidence="2">HKST-UBA02</strain>
    </source>
</reference>
<dbReference type="Proteomes" id="UP000739538">
    <property type="component" value="Unassembled WGS sequence"/>
</dbReference>
<sequence length="183" mass="17786">MKKIAISLAALAVVASAAFAGPKEDANQGPTGVGEGALDCSGAASITCGGSASGPLGPGGTVAAYGCTTLSYDGAEEGVVEFCVGGAGTVSVDVTYAHGSYNDLDLFVLGSCDPGDCIDASLGTSGSENVTAALGAGTYYAVVDGWNGLADGSGYDLSVSCSTPCTNPVIESTWGAVKSIYAK</sequence>
<evidence type="ECO:0008006" key="4">
    <source>
        <dbReference type="Google" id="ProtNLM"/>
    </source>
</evidence>
<dbReference type="Gene3D" id="2.60.120.380">
    <property type="match status" value="1"/>
</dbReference>
<reference evidence="2" key="2">
    <citation type="journal article" date="2021" name="Microbiome">
        <title>Successional dynamics and alternative stable states in a saline activated sludge microbial community over 9 years.</title>
        <authorList>
            <person name="Wang Y."/>
            <person name="Ye J."/>
            <person name="Ju F."/>
            <person name="Liu L."/>
            <person name="Boyd J.A."/>
            <person name="Deng Y."/>
            <person name="Parks D.H."/>
            <person name="Jiang X."/>
            <person name="Yin X."/>
            <person name="Woodcroft B.J."/>
            <person name="Tyson G.W."/>
            <person name="Hugenholtz P."/>
            <person name="Polz M.F."/>
            <person name="Zhang T."/>
        </authorList>
    </citation>
    <scope>NUCLEOTIDE SEQUENCE</scope>
    <source>
        <strain evidence="2">HKST-UBA02</strain>
    </source>
</reference>
<dbReference type="EMBL" id="JAGQHS010000056">
    <property type="protein sequence ID" value="MCA9756519.1"/>
    <property type="molecule type" value="Genomic_DNA"/>
</dbReference>
<proteinExistence type="predicted"/>
<gene>
    <name evidence="2" type="ORF">KDA27_12010</name>
</gene>